<name>A0AAV7PW91_PLEWA</name>
<reference evidence="1" key="1">
    <citation type="journal article" date="2022" name="bioRxiv">
        <title>Sequencing and chromosome-scale assembly of the giantPleurodeles waltlgenome.</title>
        <authorList>
            <person name="Brown T."/>
            <person name="Elewa A."/>
            <person name="Iarovenko S."/>
            <person name="Subramanian E."/>
            <person name="Araus A.J."/>
            <person name="Petzold A."/>
            <person name="Susuki M."/>
            <person name="Suzuki K.-i.T."/>
            <person name="Hayashi T."/>
            <person name="Toyoda A."/>
            <person name="Oliveira C."/>
            <person name="Osipova E."/>
            <person name="Leigh N.D."/>
            <person name="Simon A."/>
            <person name="Yun M.H."/>
        </authorList>
    </citation>
    <scope>NUCLEOTIDE SEQUENCE</scope>
    <source>
        <strain evidence="1">20211129_DDA</strain>
        <tissue evidence="1">Liver</tissue>
    </source>
</reference>
<sequence>MLGDATPAKVADKFTTAEGHTAELQGEVVIIKRQMAQITMTTKELERRTKDIEGRLRCINIRVQEFHKRAEGSMTEKFLYRAKTTRPSDCFAVERAHRALGPLPPPGAPRD</sequence>
<keyword evidence="2" id="KW-1185">Reference proteome</keyword>
<evidence type="ECO:0000313" key="2">
    <source>
        <dbReference type="Proteomes" id="UP001066276"/>
    </source>
</evidence>
<proteinExistence type="predicted"/>
<protein>
    <submittedName>
        <fullName evidence="1">Uncharacterized protein</fullName>
    </submittedName>
</protein>
<gene>
    <name evidence="1" type="ORF">NDU88_010919</name>
</gene>
<evidence type="ECO:0000313" key="1">
    <source>
        <dbReference type="EMBL" id="KAJ1132612.1"/>
    </source>
</evidence>
<organism evidence="1 2">
    <name type="scientific">Pleurodeles waltl</name>
    <name type="common">Iberian ribbed newt</name>
    <dbReference type="NCBI Taxonomy" id="8319"/>
    <lineage>
        <taxon>Eukaryota</taxon>
        <taxon>Metazoa</taxon>
        <taxon>Chordata</taxon>
        <taxon>Craniata</taxon>
        <taxon>Vertebrata</taxon>
        <taxon>Euteleostomi</taxon>
        <taxon>Amphibia</taxon>
        <taxon>Batrachia</taxon>
        <taxon>Caudata</taxon>
        <taxon>Salamandroidea</taxon>
        <taxon>Salamandridae</taxon>
        <taxon>Pleurodelinae</taxon>
        <taxon>Pleurodeles</taxon>
    </lineage>
</organism>
<dbReference type="Proteomes" id="UP001066276">
    <property type="component" value="Chromosome 7"/>
</dbReference>
<dbReference type="AlphaFoldDB" id="A0AAV7PW91"/>
<comment type="caution">
    <text evidence="1">The sequence shown here is derived from an EMBL/GenBank/DDBJ whole genome shotgun (WGS) entry which is preliminary data.</text>
</comment>
<dbReference type="EMBL" id="JANPWB010000011">
    <property type="protein sequence ID" value="KAJ1132612.1"/>
    <property type="molecule type" value="Genomic_DNA"/>
</dbReference>
<accession>A0AAV7PW91</accession>